<keyword evidence="7" id="KW-1133">Transmembrane helix</keyword>
<comment type="caution">
    <text evidence="12">The sequence shown here is derived from an EMBL/GenBank/DDBJ whole genome shotgun (WGS) entry which is preliminary data.</text>
</comment>
<comment type="similarity">
    <text evidence="9">Belongs to the GSP H family.</text>
</comment>
<name>A0ABR8NVJ3_9GAMM</name>
<sequence length="178" mass="19272">MKNQDGFSLLELLCVLAILSVLAYAGSAQFLAVSQDTQDQSALKNEVKRLSEALIQARQLAVVSGKPSVLCGSTISNAMNSSSCNGDWSSGFRLYQDISGSEGGIEYRAIAFTNSLQVSWHGFPVQKQQIEFHSNGLSGYQNGTFEFCLGAWQANLVLNQSGRFYTTDPQVKVEGACL</sequence>
<evidence type="ECO:0000256" key="2">
    <source>
        <dbReference type="ARBA" id="ARBA00021549"/>
    </source>
</evidence>
<accession>A0ABR8NVJ3</accession>
<evidence type="ECO:0000256" key="5">
    <source>
        <dbReference type="ARBA" id="ARBA00022519"/>
    </source>
</evidence>
<keyword evidence="6" id="KW-0812">Transmembrane</keyword>
<dbReference type="Gene3D" id="3.55.40.10">
    <property type="entry name" value="minor pseudopilin epsh domain"/>
    <property type="match status" value="1"/>
</dbReference>
<dbReference type="Proteomes" id="UP000604161">
    <property type="component" value="Unassembled WGS sequence"/>
</dbReference>
<protein>
    <recommendedName>
        <fullName evidence="2">Type II secretion system protein H</fullName>
    </recommendedName>
    <alternativeName>
        <fullName evidence="10">General secretion pathway protein H</fullName>
    </alternativeName>
</protein>
<evidence type="ECO:0000256" key="7">
    <source>
        <dbReference type="ARBA" id="ARBA00022989"/>
    </source>
</evidence>
<evidence type="ECO:0000256" key="1">
    <source>
        <dbReference type="ARBA" id="ARBA00004377"/>
    </source>
</evidence>
<evidence type="ECO:0000256" key="9">
    <source>
        <dbReference type="ARBA" id="ARBA00025772"/>
    </source>
</evidence>
<proteinExistence type="inferred from homology"/>
<dbReference type="RefSeq" id="WP_191593443.1">
    <property type="nucleotide sequence ID" value="NZ_JACYFC010000001.1"/>
</dbReference>
<dbReference type="InterPro" id="IPR045584">
    <property type="entry name" value="Pilin-like"/>
</dbReference>
<evidence type="ECO:0000256" key="10">
    <source>
        <dbReference type="ARBA" id="ARBA00030775"/>
    </source>
</evidence>
<evidence type="ECO:0000313" key="13">
    <source>
        <dbReference type="Proteomes" id="UP000604161"/>
    </source>
</evidence>
<dbReference type="EMBL" id="JACYFC010000001">
    <property type="protein sequence ID" value="MBD5770078.1"/>
    <property type="molecule type" value="Genomic_DNA"/>
</dbReference>
<evidence type="ECO:0000256" key="8">
    <source>
        <dbReference type="ARBA" id="ARBA00023136"/>
    </source>
</evidence>
<gene>
    <name evidence="12" type="ORF">IF202_03370</name>
</gene>
<evidence type="ECO:0000259" key="11">
    <source>
        <dbReference type="Pfam" id="PF12019"/>
    </source>
</evidence>
<dbReference type="InterPro" id="IPR022346">
    <property type="entry name" value="T2SS_GspH"/>
</dbReference>
<dbReference type="NCBIfam" id="TIGR02532">
    <property type="entry name" value="IV_pilin_GFxxxE"/>
    <property type="match status" value="1"/>
</dbReference>
<comment type="subcellular location">
    <subcellularLocation>
        <location evidence="1">Cell inner membrane</location>
        <topology evidence="1">Single-pass membrane protein</topology>
    </subcellularLocation>
</comment>
<reference evidence="12 13" key="1">
    <citation type="submission" date="2020-09" db="EMBL/GenBank/DDBJ databases">
        <title>Marinomonas sp. nov., isolated from the cysticercosis algae of Qingdao, China.</title>
        <authorList>
            <person name="Sun X."/>
        </authorList>
    </citation>
    <scope>NUCLEOTIDE SEQUENCE [LARGE SCALE GENOMIC DNA]</scope>
    <source>
        <strain evidence="12 13">SM2066</strain>
    </source>
</reference>
<evidence type="ECO:0000313" key="12">
    <source>
        <dbReference type="EMBL" id="MBD5770078.1"/>
    </source>
</evidence>
<keyword evidence="13" id="KW-1185">Reference proteome</keyword>
<evidence type="ECO:0000256" key="6">
    <source>
        <dbReference type="ARBA" id="ARBA00022692"/>
    </source>
</evidence>
<keyword evidence="3" id="KW-1003">Cell membrane</keyword>
<keyword evidence="4" id="KW-0488">Methylation</keyword>
<keyword evidence="5" id="KW-0997">Cell inner membrane</keyword>
<organism evidence="12 13">
    <name type="scientific">Marinomonas colpomeniae</name>
    <dbReference type="NCBI Taxonomy" id="2774408"/>
    <lineage>
        <taxon>Bacteria</taxon>
        <taxon>Pseudomonadati</taxon>
        <taxon>Pseudomonadota</taxon>
        <taxon>Gammaproteobacteria</taxon>
        <taxon>Oceanospirillales</taxon>
        <taxon>Oceanospirillaceae</taxon>
        <taxon>Marinomonas</taxon>
    </lineage>
</organism>
<keyword evidence="8" id="KW-0472">Membrane</keyword>
<dbReference type="Pfam" id="PF07963">
    <property type="entry name" value="N_methyl"/>
    <property type="match status" value="1"/>
</dbReference>
<evidence type="ECO:0000256" key="4">
    <source>
        <dbReference type="ARBA" id="ARBA00022481"/>
    </source>
</evidence>
<evidence type="ECO:0000256" key="3">
    <source>
        <dbReference type="ARBA" id="ARBA00022475"/>
    </source>
</evidence>
<feature type="domain" description="General secretion pathway GspH" evidence="11">
    <location>
        <begin position="47"/>
        <end position="162"/>
    </location>
</feature>
<dbReference type="SUPFAM" id="SSF54523">
    <property type="entry name" value="Pili subunits"/>
    <property type="match status" value="1"/>
</dbReference>
<dbReference type="Pfam" id="PF12019">
    <property type="entry name" value="GspH"/>
    <property type="match status" value="1"/>
</dbReference>
<dbReference type="InterPro" id="IPR012902">
    <property type="entry name" value="N_methyl_site"/>
</dbReference>